<evidence type="ECO:0000256" key="8">
    <source>
        <dbReference type="ARBA" id="ARBA00022759"/>
    </source>
</evidence>
<feature type="domain" description="RNase H type-1" evidence="12">
    <location>
        <begin position="55"/>
        <end position="196"/>
    </location>
</feature>
<dbReference type="GO" id="GO:0000287">
    <property type="term" value="F:magnesium ion binding"/>
    <property type="evidence" value="ECO:0007669"/>
    <property type="project" value="UniProtKB-UniRule"/>
</dbReference>
<comment type="subunit">
    <text evidence="4 11">Monomer.</text>
</comment>
<dbReference type="InterPro" id="IPR022892">
    <property type="entry name" value="RNaseHI"/>
</dbReference>
<comment type="subcellular location">
    <subcellularLocation>
        <location evidence="11">Cytoplasm</location>
    </subcellularLocation>
</comment>
<feature type="binding site" evidence="11">
    <location>
        <position position="188"/>
    </location>
    <ligand>
        <name>Mg(2+)</name>
        <dbReference type="ChEBI" id="CHEBI:18420"/>
        <label>2</label>
    </ligand>
</feature>
<reference evidence="13 14" key="1">
    <citation type="submission" date="2018-03" db="EMBL/GenBank/DDBJ databases">
        <title>Genomic Encyclopedia of Archaeal and Bacterial Type Strains, Phase II (KMG-II): from individual species to whole genera.</title>
        <authorList>
            <person name="Goeker M."/>
        </authorList>
    </citation>
    <scope>NUCLEOTIDE SEQUENCE [LARGE SCALE GENOMIC DNA]</scope>
    <source>
        <strain evidence="13 14">DSM 100065</strain>
    </source>
</reference>
<evidence type="ECO:0000256" key="9">
    <source>
        <dbReference type="ARBA" id="ARBA00022801"/>
    </source>
</evidence>
<dbReference type="InterPro" id="IPR036397">
    <property type="entry name" value="RNaseH_sf"/>
</dbReference>
<keyword evidence="9 11" id="KW-0378">Hydrolase</keyword>
<dbReference type="InterPro" id="IPR050092">
    <property type="entry name" value="RNase_H"/>
</dbReference>
<comment type="catalytic activity">
    <reaction evidence="1 11">
        <text>Endonucleolytic cleavage to 5'-phosphomonoester.</text>
        <dbReference type="EC" id="3.1.26.4"/>
    </reaction>
</comment>
<evidence type="ECO:0000256" key="11">
    <source>
        <dbReference type="HAMAP-Rule" id="MF_00042"/>
    </source>
</evidence>
<evidence type="ECO:0000256" key="3">
    <source>
        <dbReference type="ARBA" id="ARBA00005300"/>
    </source>
</evidence>
<dbReference type="PROSITE" id="PS50879">
    <property type="entry name" value="RNASE_H_1"/>
    <property type="match status" value="1"/>
</dbReference>
<dbReference type="GO" id="GO:0004523">
    <property type="term" value="F:RNA-DNA hybrid ribonuclease activity"/>
    <property type="evidence" value="ECO:0007669"/>
    <property type="project" value="UniProtKB-UniRule"/>
</dbReference>
<evidence type="ECO:0000256" key="5">
    <source>
        <dbReference type="ARBA" id="ARBA00012180"/>
    </source>
</evidence>
<keyword evidence="8 11" id="KW-0255">Endonuclease</keyword>
<dbReference type="Proteomes" id="UP000237752">
    <property type="component" value="Unassembled WGS sequence"/>
</dbReference>
<accession>A0A2T0ZCH7</accession>
<dbReference type="SUPFAM" id="SSF53098">
    <property type="entry name" value="Ribonuclease H-like"/>
    <property type="match status" value="1"/>
</dbReference>
<dbReference type="EMBL" id="PVUE01000024">
    <property type="protein sequence ID" value="PRZ33884.1"/>
    <property type="molecule type" value="Genomic_DNA"/>
</dbReference>
<keyword evidence="6 11" id="KW-0540">Nuclease</keyword>
<dbReference type="FunFam" id="3.30.420.10:FF:000089">
    <property type="entry name" value="Ribonuclease H"/>
    <property type="match status" value="1"/>
</dbReference>
<dbReference type="InterPro" id="IPR002156">
    <property type="entry name" value="RNaseH_domain"/>
</dbReference>
<protein>
    <recommendedName>
        <fullName evidence="5 11">Ribonuclease H</fullName>
        <shortName evidence="11">RNase H</shortName>
        <ecNumber evidence="5 11">3.1.26.4</ecNumber>
    </recommendedName>
</protein>
<evidence type="ECO:0000256" key="10">
    <source>
        <dbReference type="ARBA" id="ARBA00022842"/>
    </source>
</evidence>
<feature type="binding site" evidence="11">
    <location>
        <position position="64"/>
    </location>
    <ligand>
        <name>Mg(2+)</name>
        <dbReference type="ChEBI" id="CHEBI:18420"/>
        <label>2</label>
    </ligand>
</feature>
<evidence type="ECO:0000256" key="6">
    <source>
        <dbReference type="ARBA" id="ARBA00022722"/>
    </source>
</evidence>
<feature type="binding site" evidence="11">
    <location>
        <position position="102"/>
    </location>
    <ligand>
        <name>Mg(2+)</name>
        <dbReference type="ChEBI" id="CHEBI:18420"/>
        <label>1</label>
    </ligand>
</feature>
<dbReference type="InterPro" id="IPR012337">
    <property type="entry name" value="RNaseH-like_sf"/>
</dbReference>
<dbReference type="GO" id="GO:0005737">
    <property type="term" value="C:cytoplasm"/>
    <property type="evidence" value="ECO:0007669"/>
    <property type="project" value="UniProtKB-SubCell"/>
</dbReference>
<name>A0A2T0ZCH7_9ACTN</name>
<dbReference type="Gene3D" id="3.30.420.10">
    <property type="entry name" value="Ribonuclease H-like superfamily/Ribonuclease H"/>
    <property type="match status" value="1"/>
</dbReference>
<dbReference type="Pfam" id="PF00075">
    <property type="entry name" value="RNase_H"/>
    <property type="match status" value="1"/>
</dbReference>
<evidence type="ECO:0000256" key="7">
    <source>
        <dbReference type="ARBA" id="ARBA00022723"/>
    </source>
</evidence>
<keyword evidence="7 11" id="KW-0479">Metal-binding</keyword>
<dbReference type="AlphaFoldDB" id="A0A2T0ZCH7"/>
<comment type="function">
    <text evidence="2 11">Endonuclease that specifically degrades the RNA of RNA-DNA hybrids.</text>
</comment>
<evidence type="ECO:0000256" key="4">
    <source>
        <dbReference type="ARBA" id="ARBA00011245"/>
    </source>
</evidence>
<proteinExistence type="inferred from homology"/>
<dbReference type="GO" id="GO:0003676">
    <property type="term" value="F:nucleic acid binding"/>
    <property type="evidence" value="ECO:0007669"/>
    <property type="project" value="InterPro"/>
</dbReference>
<dbReference type="HAMAP" id="MF_00042">
    <property type="entry name" value="RNase_H"/>
    <property type="match status" value="1"/>
</dbReference>
<dbReference type="EC" id="3.1.26.4" evidence="5 11"/>
<gene>
    <name evidence="11" type="primary">rnhA</name>
    <name evidence="13" type="ORF">CLV47_12417</name>
</gene>
<keyword evidence="14" id="KW-1185">Reference proteome</keyword>
<dbReference type="CDD" id="cd09278">
    <property type="entry name" value="RNase_HI_prokaryote_like"/>
    <property type="match status" value="1"/>
</dbReference>
<keyword evidence="11" id="KW-0963">Cytoplasm</keyword>
<dbReference type="GO" id="GO:0043137">
    <property type="term" value="P:DNA replication, removal of RNA primer"/>
    <property type="evidence" value="ECO:0007669"/>
    <property type="project" value="TreeGrafter"/>
</dbReference>
<comment type="similarity">
    <text evidence="3 11">Belongs to the RNase H family.</text>
</comment>
<feature type="binding site" evidence="11">
    <location>
        <position position="124"/>
    </location>
    <ligand>
        <name>Mg(2+)</name>
        <dbReference type="ChEBI" id="CHEBI:18420"/>
        <label>1</label>
    </ligand>
</feature>
<organism evidence="13 14">
    <name type="scientific">Antricoccus suffuscus</name>
    <dbReference type="NCBI Taxonomy" id="1629062"/>
    <lineage>
        <taxon>Bacteria</taxon>
        <taxon>Bacillati</taxon>
        <taxon>Actinomycetota</taxon>
        <taxon>Actinomycetes</taxon>
        <taxon>Geodermatophilales</taxon>
        <taxon>Antricoccaceae</taxon>
        <taxon>Antricoccus</taxon>
    </lineage>
</organism>
<evidence type="ECO:0000313" key="14">
    <source>
        <dbReference type="Proteomes" id="UP000237752"/>
    </source>
</evidence>
<feature type="binding site" evidence="11">
    <location>
        <position position="64"/>
    </location>
    <ligand>
        <name>Mg(2+)</name>
        <dbReference type="ChEBI" id="CHEBI:18420"/>
        <label>1</label>
    </ligand>
</feature>
<sequence>MTSYTSARPPPDLQAIRNLATAHKCVIAQRRRRNIAAEQHICAIQVMNSHCEDGVVSSVEIWTDGACKGNPGVGGWGVWLHSGEHRKELFGGEADTTNNRMELTAVIEGLRALTKPCTVTLHVDSTYVMNGITKWVAGWKRNGWRTSAKAPVKNADLWRALDDEVARHQITWKWVKGHSGDPGNERADELANRGVEQVRATLR</sequence>
<keyword evidence="10 11" id="KW-0460">Magnesium</keyword>
<comment type="caution">
    <text evidence="13">The sequence shown here is derived from an EMBL/GenBank/DDBJ whole genome shotgun (WGS) entry which is preliminary data.</text>
</comment>
<evidence type="ECO:0000313" key="13">
    <source>
        <dbReference type="EMBL" id="PRZ33884.1"/>
    </source>
</evidence>
<dbReference type="NCBIfam" id="NF001236">
    <property type="entry name" value="PRK00203.1"/>
    <property type="match status" value="1"/>
</dbReference>
<evidence type="ECO:0000259" key="12">
    <source>
        <dbReference type="PROSITE" id="PS50879"/>
    </source>
</evidence>
<dbReference type="PANTHER" id="PTHR10642:SF26">
    <property type="entry name" value="RIBONUCLEASE H1"/>
    <property type="match status" value="1"/>
</dbReference>
<dbReference type="PANTHER" id="PTHR10642">
    <property type="entry name" value="RIBONUCLEASE H1"/>
    <property type="match status" value="1"/>
</dbReference>
<evidence type="ECO:0000256" key="1">
    <source>
        <dbReference type="ARBA" id="ARBA00000077"/>
    </source>
</evidence>
<comment type="cofactor">
    <cofactor evidence="11">
        <name>Mg(2+)</name>
        <dbReference type="ChEBI" id="CHEBI:18420"/>
    </cofactor>
    <text evidence="11">Binds 1 Mg(2+) ion per subunit. May bind a second metal ion at a regulatory site, or after substrate binding.</text>
</comment>
<evidence type="ECO:0000256" key="2">
    <source>
        <dbReference type="ARBA" id="ARBA00004065"/>
    </source>
</evidence>